<proteinExistence type="predicted"/>
<keyword evidence="2" id="KW-0677">Repeat</keyword>
<gene>
    <name evidence="5" type="ORF">FN846DRAFT_203564</name>
</gene>
<dbReference type="PROSITE" id="PS50206">
    <property type="entry name" value="RHODANESE_3"/>
    <property type="match status" value="2"/>
</dbReference>
<dbReference type="FunCoup" id="A0A5J5F7N4">
    <property type="interactions" value="470"/>
</dbReference>
<keyword evidence="1" id="KW-0808">Transferase</keyword>
<sequence>MSFVKLLRAPFTATTSRLLRPSFTTMTRSFSSFTITPTELAAELQNPARSSRIIPVSAEWYLPNDPRKGYEEYTKARIPGARFFDLDAIKDPHSPYPHMLPDGETFAKAMGELGIARDDTVVVYDSPHVGIFSGPRAAWTFRVFGHVKVHLLNNFKVWVEKGFPVESGEVERWEETNYPVVQPDRSIVVDFEEMVKRAQEGKKDGLVIVDARPKGRFDGKDPEPRPGLPSGHIPGSISIPFSELVDPTTKTLKSAEKLQKLFAGKGIDSSPNTEKILMCGTGVTAVVVNSALELAGVKGKLRVYDGSWTEWAQRVDEKSGLIVKTPQ</sequence>
<evidence type="ECO:0000256" key="2">
    <source>
        <dbReference type="ARBA" id="ARBA00022737"/>
    </source>
</evidence>
<name>A0A5J5F7N4_9PEZI</name>
<dbReference type="InterPro" id="IPR036873">
    <property type="entry name" value="Rhodanese-like_dom_sf"/>
</dbReference>
<dbReference type="Proteomes" id="UP000326924">
    <property type="component" value="Unassembled WGS sequence"/>
</dbReference>
<dbReference type="Pfam" id="PF00581">
    <property type="entry name" value="Rhodanese"/>
    <property type="match status" value="1"/>
</dbReference>
<feature type="compositionally biased region" description="Basic and acidic residues" evidence="3">
    <location>
        <begin position="213"/>
        <end position="224"/>
    </location>
</feature>
<reference evidence="5 6" key="1">
    <citation type="submission" date="2019-09" db="EMBL/GenBank/DDBJ databases">
        <title>Draft genome of the ectomycorrhizal ascomycete Sphaerosporella brunnea.</title>
        <authorList>
            <consortium name="DOE Joint Genome Institute"/>
            <person name="Benucci G.M."/>
            <person name="Marozzi G."/>
            <person name="Antonielli L."/>
            <person name="Sanchez S."/>
            <person name="Marco P."/>
            <person name="Wang X."/>
            <person name="Falini L.B."/>
            <person name="Barry K."/>
            <person name="Haridas S."/>
            <person name="Lipzen A."/>
            <person name="Labutti K."/>
            <person name="Grigoriev I.V."/>
            <person name="Murat C."/>
            <person name="Martin F."/>
            <person name="Albertini E."/>
            <person name="Donnini D."/>
            <person name="Bonito G."/>
        </authorList>
    </citation>
    <scope>NUCLEOTIDE SEQUENCE [LARGE SCALE GENOMIC DNA]</scope>
    <source>
        <strain evidence="5 6">Sb_GMNB300</strain>
    </source>
</reference>
<dbReference type="OrthoDB" id="270167at2759"/>
<dbReference type="SMART" id="SM00450">
    <property type="entry name" value="RHOD"/>
    <property type="match status" value="2"/>
</dbReference>
<evidence type="ECO:0000256" key="1">
    <source>
        <dbReference type="ARBA" id="ARBA00022679"/>
    </source>
</evidence>
<comment type="caution">
    <text evidence="5">The sequence shown here is derived from an EMBL/GenBank/DDBJ whole genome shotgun (WGS) entry which is preliminary data.</text>
</comment>
<feature type="domain" description="Rhodanese" evidence="4">
    <location>
        <begin position="202"/>
        <end position="320"/>
    </location>
</feature>
<evidence type="ECO:0000259" key="4">
    <source>
        <dbReference type="PROSITE" id="PS50206"/>
    </source>
</evidence>
<accession>A0A5J5F7N4</accession>
<feature type="region of interest" description="Disordered" evidence="3">
    <location>
        <begin position="213"/>
        <end position="233"/>
    </location>
</feature>
<dbReference type="PANTHER" id="PTHR11364">
    <property type="entry name" value="THIOSULFATE SULFERTANSFERASE"/>
    <property type="match status" value="1"/>
</dbReference>
<dbReference type="FunFam" id="3.40.250.10:FF:000033">
    <property type="entry name" value="Thiosulfate sulfurtransferase TUM1"/>
    <property type="match status" value="1"/>
</dbReference>
<evidence type="ECO:0000313" key="5">
    <source>
        <dbReference type="EMBL" id="KAA8913013.1"/>
    </source>
</evidence>
<feature type="domain" description="Rhodanese" evidence="4">
    <location>
        <begin position="61"/>
        <end position="167"/>
    </location>
</feature>
<dbReference type="GO" id="GO:0004792">
    <property type="term" value="F:thiosulfate-cyanide sulfurtransferase activity"/>
    <property type="evidence" value="ECO:0007669"/>
    <property type="project" value="TreeGrafter"/>
</dbReference>
<dbReference type="Gene3D" id="3.40.250.10">
    <property type="entry name" value="Rhodanese-like domain"/>
    <property type="match status" value="2"/>
</dbReference>
<dbReference type="InterPro" id="IPR001763">
    <property type="entry name" value="Rhodanese-like_dom"/>
</dbReference>
<evidence type="ECO:0000256" key="3">
    <source>
        <dbReference type="SAM" id="MobiDB-lite"/>
    </source>
</evidence>
<dbReference type="CDD" id="cd01449">
    <property type="entry name" value="TST_Repeat_2"/>
    <property type="match status" value="1"/>
</dbReference>
<dbReference type="AlphaFoldDB" id="A0A5J5F7N4"/>
<dbReference type="PANTHER" id="PTHR11364:SF27">
    <property type="entry name" value="SULFURTRANSFERASE"/>
    <property type="match status" value="1"/>
</dbReference>
<dbReference type="CDD" id="cd01448">
    <property type="entry name" value="TST_Repeat_1"/>
    <property type="match status" value="1"/>
</dbReference>
<dbReference type="SUPFAM" id="SSF52821">
    <property type="entry name" value="Rhodanese/Cell cycle control phosphatase"/>
    <property type="match status" value="2"/>
</dbReference>
<dbReference type="GO" id="GO:0005739">
    <property type="term" value="C:mitochondrion"/>
    <property type="evidence" value="ECO:0007669"/>
    <property type="project" value="TreeGrafter"/>
</dbReference>
<dbReference type="EMBL" id="VXIS01000018">
    <property type="protein sequence ID" value="KAA8913013.1"/>
    <property type="molecule type" value="Genomic_DNA"/>
</dbReference>
<keyword evidence="6" id="KW-1185">Reference proteome</keyword>
<dbReference type="InterPro" id="IPR045078">
    <property type="entry name" value="TST/MPST-like"/>
</dbReference>
<evidence type="ECO:0000313" key="6">
    <source>
        <dbReference type="Proteomes" id="UP000326924"/>
    </source>
</evidence>
<protein>
    <submittedName>
        <fullName evidence="5">Rhodanese-like domain-containing protein</fullName>
    </submittedName>
</protein>
<organism evidence="5 6">
    <name type="scientific">Sphaerosporella brunnea</name>
    <dbReference type="NCBI Taxonomy" id="1250544"/>
    <lineage>
        <taxon>Eukaryota</taxon>
        <taxon>Fungi</taxon>
        <taxon>Dikarya</taxon>
        <taxon>Ascomycota</taxon>
        <taxon>Pezizomycotina</taxon>
        <taxon>Pezizomycetes</taxon>
        <taxon>Pezizales</taxon>
        <taxon>Pyronemataceae</taxon>
        <taxon>Sphaerosporella</taxon>
    </lineage>
</organism>
<dbReference type="FunFam" id="3.40.250.10:FF:000001">
    <property type="entry name" value="Sulfurtransferase"/>
    <property type="match status" value="1"/>
</dbReference>
<dbReference type="InParanoid" id="A0A5J5F7N4"/>